<gene>
    <name evidence="1" type="ORF">PTTW11_04191</name>
</gene>
<proteinExistence type="predicted"/>
<name>A0A6S6VYH8_9PLEO</name>
<sequence>MRSSTIISAIVAFAPAALAVSSATITSMVPMMTPTAPPVTMAWNDAPTATSDSMPMKSGMSMESGMPMESGMMMSMKTMSSGMMMPTGDAMAAMEGMAGMSGNKTSNAGSLEIGSGMMMMLAVLGML</sequence>
<protein>
    <submittedName>
        <fullName evidence="1">Uncharacterized protein</fullName>
    </submittedName>
</protein>
<evidence type="ECO:0000313" key="2">
    <source>
        <dbReference type="Proteomes" id="UP000472372"/>
    </source>
</evidence>
<organism evidence="1 2">
    <name type="scientific">Pyrenophora teres f. teres</name>
    <dbReference type="NCBI Taxonomy" id="97479"/>
    <lineage>
        <taxon>Eukaryota</taxon>
        <taxon>Fungi</taxon>
        <taxon>Dikarya</taxon>
        <taxon>Ascomycota</taxon>
        <taxon>Pezizomycotina</taxon>
        <taxon>Dothideomycetes</taxon>
        <taxon>Pleosporomycetidae</taxon>
        <taxon>Pleosporales</taxon>
        <taxon>Pleosporineae</taxon>
        <taxon>Pleosporaceae</taxon>
        <taxon>Pyrenophora</taxon>
    </lineage>
</organism>
<dbReference type="EMBL" id="HG992979">
    <property type="protein sequence ID" value="CAE7027113.1"/>
    <property type="molecule type" value="Genomic_DNA"/>
</dbReference>
<dbReference type="Proteomes" id="UP000472372">
    <property type="component" value="Chromosome 3"/>
</dbReference>
<dbReference type="AlphaFoldDB" id="A0A6S6VYH8"/>
<evidence type="ECO:0000313" key="1">
    <source>
        <dbReference type="EMBL" id="CAE7027113.1"/>
    </source>
</evidence>
<reference evidence="1" key="1">
    <citation type="submission" date="2021-02" db="EMBL/GenBank/DDBJ databases">
        <authorList>
            <person name="Syme A R."/>
            <person name="Syme A R."/>
            <person name="Moolhuijzen P."/>
        </authorList>
    </citation>
    <scope>NUCLEOTIDE SEQUENCE</scope>
    <source>
        <strain evidence="1">W1-1</strain>
    </source>
</reference>
<accession>A0A6S6VYH8</accession>